<dbReference type="EMBL" id="FQZL01000034">
    <property type="protein sequence ID" value="SHJ74954.1"/>
    <property type="molecule type" value="Genomic_DNA"/>
</dbReference>
<dbReference type="STRING" id="1121476.SAMN02745751_03285"/>
<gene>
    <name evidence="1" type="ORF">SAMN02745751_03285</name>
</gene>
<dbReference type="Proteomes" id="UP000184052">
    <property type="component" value="Unassembled WGS sequence"/>
</dbReference>
<accession>A0A1M6LUU4</accession>
<keyword evidence="2" id="KW-1185">Reference proteome</keyword>
<reference evidence="1 2" key="1">
    <citation type="submission" date="2016-11" db="EMBL/GenBank/DDBJ databases">
        <authorList>
            <person name="Jaros S."/>
            <person name="Januszkiewicz K."/>
            <person name="Wedrychowicz H."/>
        </authorList>
    </citation>
    <scope>NUCLEOTIDE SEQUENCE [LARGE SCALE GENOMIC DNA]</scope>
    <source>
        <strain evidence="1 2">DSM 17477</strain>
    </source>
</reference>
<proteinExistence type="predicted"/>
<dbReference type="AlphaFoldDB" id="A0A1M6LUU4"/>
<name>A0A1M6LUU4_9FIRM</name>
<protein>
    <submittedName>
        <fullName evidence="1">Uncharacterized protein</fullName>
    </submittedName>
</protein>
<organism evidence="1 2">
    <name type="scientific">Dethiosulfatibacter aminovorans DSM 17477</name>
    <dbReference type="NCBI Taxonomy" id="1121476"/>
    <lineage>
        <taxon>Bacteria</taxon>
        <taxon>Bacillati</taxon>
        <taxon>Bacillota</taxon>
        <taxon>Tissierellia</taxon>
        <taxon>Dethiosulfatibacter</taxon>
    </lineage>
</organism>
<sequence>MNNQPLETLASKPQNTIIAGGTQVDSALTDLIIEIIISNFNKIEQNSEDN</sequence>
<evidence type="ECO:0000313" key="2">
    <source>
        <dbReference type="Proteomes" id="UP000184052"/>
    </source>
</evidence>
<evidence type="ECO:0000313" key="1">
    <source>
        <dbReference type="EMBL" id="SHJ74954.1"/>
    </source>
</evidence>